<evidence type="ECO:0000259" key="7">
    <source>
        <dbReference type="Pfam" id="PF20695"/>
    </source>
</evidence>
<accession>A0AAJ3YVX4</accession>
<keyword evidence="2 5" id="KW-0058">Aromatic hydrocarbons catabolism</keyword>
<evidence type="ECO:0000256" key="4">
    <source>
        <dbReference type="ARBA" id="ARBA00072018"/>
    </source>
</evidence>
<dbReference type="SUPFAM" id="SSF143968">
    <property type="entry name" value="UbiD C-terminal domain-like"/>
    <property type="match status" value="1"/>
</dbReference>
<gene>
    <name evidence="9" type="ORF">EQZ20_02350</name>
</gene>
<evidence type="ECO:0000259" key="6">
    <source>
        <dbReference type="Pfam" id="PF01977"/>
    </source>
</evidence>
<dbReference type="GO" id="GO:0046872">
    <property type="term" value="F:metal ion binding"/>
    <property type="evidence" value="ECO:0007669"/>
    <property type="project" value="UniProtKB-KW"/>
</dbReference>
<proteinExistence type="inferred from homology"/>
<feature type="active site" description="Proton donor" evidence="5">
    <location>
        <position position="273"/>
    </location>
</feature>
<comment type="similarity">
    <text evidence="5">Belongs to the UbiD family. YclC subfamily.</text>
</comment>
<dbReference type="FunFam" id="3.40.1670.10:FF:000003">
    <property type="entry name" value="Phenolic acid decarboxylase"/>
    <property type="match status" value="1"/>
</dbReference>
<dbReference type="InterPro" id="IPR002830">
    <property type="entry name" value="UbiD"/>
</dbReference>
<feature type="domain" description="3-octaprenyl-4-hydroxybenzoate carboxy-lyase-like Rift-related" evidence="6">
    <location>
        <begin position="105"/>
        <end position="308"/>
    </location>
</feature>
<dbReference type="AlphaFoldDB" id="A0AAJ3YVX4"/>
<evidence type="ECO:0000256" key="1">
    <source>
        <dbReference type="ARBA" id="ARBA00022575"/>
    </source>
</evidence>
<dbReference type="PANTHER" id="PTHR30108">
    <property type="entry name" value="3-OCTAPRENYL-4-HYDROXYBENZOATE CARBOXY-LYASE-RELATED"/>
    <property type="match status" value="1"/>
</dbReference>
<dbReference type="Pfam" id="PF01977">
    <property type="entry name" value="UbiD"/>
    <property type="match status" value="1"/>
</dbReference>
<dbReference type="GO" id="GO:0009636">
    <property type="term" value="P:response to toxic substance"/>
    <property type="evidence" value="ECO:0007669"/>
    <property type="project" value="UniProtKB-KW"/>
</dbReference>
<dbReference type="KEGG" id="bgy:BGLY_0441"/>
<feature type="domain" description="3-octaprenyl-4-hydroxybenzoate carboxy-lyase-like C-terminal" evidence="8">
    <location>
        <begin position="314"/>
        <end position="438"/>
    </location>
</feature>
<dbReference type="Gene3D" id="3.40.1670.10">
    <property type="entry name" value="UbiD C-terminal domain-like"/>
    <property type="match status" value="1"/>
</dbReference>
<comment type="cofactor">
    <cofactor evidence="5">
        <name>prenylated FMN</name>
        <dbReference type="ChEBI" id="CHEBI:87746"/>
    </cofactor>
    <text evidence="5">Binds 1 prenylated FMN per subunit.</text>
</comment>
<evidence type="ECO:0000313" key="9">
    <source>
        <dbReference type="EMBL" id="QAT63901.1"/>
    </source>
</evidence>
<dbReference type="Proteomes" id="UP000288675">
    <property type="component" value="Chromosome"/>
</dbReference>
<dbReference type="InterPro" id="IPR053417">
    <property type="entry name" value="PAD_UbiD-like"/>
</dbReference>
<keyword evidence="5" id="KW-0285">Flavoprotein</keyword>
<dbReference type="GO" id="GO:0008694">
    <property type="term" value="F:4-hydroxy-3-polyprenylbenzoate decarboxylase activity"/>
    <property type="evidence" value="ECO:0007669"/>
    <property type="project" value="TreeGrafter"/>
</dbReference>
<keyword evidence="5" id="KW-0464">Manganese</keyword>
<comment type="function">
    <text evidence="5">Involved in the non-oxidative decarboxylation and detoxification of phenolic derivatives.</text>
</comment>
<keyword evidence="5" id="KW-0456">Lyase</keyword>
<dbReference type="HAMAP" id="MF_01985">
    <property type="entry name" value="UbiD_YclC"/>
    <property type="match status" value="1"/>
</dbReference>
<dbReference type="PANTHER" id="PTHR30108:SF17">
    <property type="entry name" value="FERULIC ACID DECARBOXYLASE 1"/>
    <property type="match status" value="1"/>
</dbReference>
<keyword evidence="1 5" id="KW-0216">Detoxification</keyword>
<dbReference type="InterPro" id="IPR049381">
    <property type="entry name" value="UbiD-like_C"/>
</dbReference>
<feature type="binding site" evidence="5">
    <location>
        <begin position="160"/>
        <end position="165"/>
    </location>
    <ligand>
        <name>prenylated FMN</name>
        <dbReference type="ChEBI" id="CHEBI:87746"/>
    </ligand>
</feature>
<name>A0AAJ3YVX4_9BACI</name>
<keyword evidence="5" id="KW-0479">Metal-binding</keyword>
<evidence type="ECO:0000259" key="8">
    <source>
        <dbReference type="Pfam" id="PF20696"/>
    </source>
</evidence>
<dbReference type="InterPro" id="IPR048304">
    <property type="entry name" value="UbiD_Rift_dom"/>
</dbReference>
<feature type="binding site" evidence="5">
    <location>
        <position position="160"/>
    </location>
    <ligand>
        <name>Mn(2+)</name>
        <dbReference type="ChEBI" id="CHEBI:29035"/>
    </ligand>
</feature>
<evidence type="ECO:0000256" key="2">
    <source>
        <dbReference type="ARBA" id="ARBA00022797"/>
    </source>
</evidence>
<protein>
    <recommendedName>
        <fullName evidence="4 5">Phenolic acid decarboxylase</fullName>
        <shortName evidence="5">PAD</shortName>
        <ecNumber evidence="5">4.1.1.-</ecNumber>
    </recommendedName>
</protein>
<keyword evidence="5" id="KW-0288">FMN</keyword>
<evidence type="ECO:0000256" key="3">
    <source>
        <dbReference type="ARBA" id="ARBA00052687"/>
    </source>
</evidence>
<feature type="binding site" evidence="5">
    <location>
        <begin position="181"/>
        <end position="182"/>
    </location>
    <ligand>
        <name>prenylated FMN</name>
        <dbReference type="ChEBI" id="CHEBI:87746"/>
    </ligand>
</feature>
<dbReference type="EC" id="4.1.1.-" evidence="5"/>
<dbReference type="NCBIfam" id="NF041204">
    <property type="entry name" value="VdcC"/>
    <property type="match status" value="1"/>
</dbReference>
<feature type="binding site" evidence="5">
    <location>
        <position position="224"/>
    </location>
    <ligand>
        <name>Mn(2+)</name>
        <dbReference type="ChEBI" id="CHEBI:29035"/>
    </ligand>
</feature>
<comment type="catalytic activity">
    <reaction evidence="3">
        <text>4-hydroxybenzoate + H(+) = phenol + CO2</text>
        <dbReference type="Rhea" id="RHEA:10876"/>
        <dbReference type="ChEBI" id="CHEBI:15378"/>
        <dbReference type="ChEBI" id="CHEBI:15882"/>
        <dbReference type="ChEBI" id="CHEBI:16526"/>
        <dbReference type="ChEBI" id="CHEBI:17879"/>
        <dbReference type="EC" id="4.1.1.61"/>
    </reaction>
</comment>
<evidence type="ECO:0000256" key="5">
    <source>
        <dbReference type="HAMAP-Rule" id="MF_01985"/>
    </source>
</evidence>
<dbReference type="RefSeq" id="WP_046130952.1">
    <property type="nucleotide sequence ID" value="NZ_CP035232.1"/>
</dbReference>
<evidence type="ECO:0000313" key="10">
    <source>
        <dbReference type="Proteomes" id="UP000288675"/>
    </source>
</evidence>
<sequence length="473" mass="53024">MAYQDFRDFLNTLKKEGQLLEVQEEVKPEPDLGAAARAANNLGDKSPALLFNNIYGYNNAQIALNVIGSWPNHALMLGLPKDTPVKEQFFEFARRYDQFPVKVQREETAPFHENEITEDINLFDILPLFRINQGDGGFYLDKACVISRDVEDPEHFGKQNVGIYRLQVKGKDRLGIQPVPQHDIAIHLRQAEERGENLPVTIALGCEPVITTAASTPLLYDQSEYEMAGALQGEPYKIVKSKLSDLDIPWGAEVVLEGEILAGEREYEGPFGEFTGHYSGGRSMPIIKIKRVYHRNNPIFEHLYLGMPWTEVDYMVGINTCVPLYQQLKEAYPNEIVAVNAMYTHGLIAIVSTKSRYGGFAKAVGMRALTTPHGLGYCKMVIVVDEDVDPFNLPQVMWALSTKMHPKHDAVIIPDLSVLALDPGSEPAGITHKMILDATTPVAPETRGHYSQPLDSPVNTKEWEKKLMDLLHR</sequence>
<dbReference type="Pfam" id="PF20695">
    <property type="entry name" value="UbiD_N"/>
    <property type="match status" value="1"/>
</dbReference>
<keyword evidence="5" id="KW-0210">Decarboxylase</keyword>
<dbReference type="Pfam" id="PF20696">
    <property type="entry name" value="UbiD_C"/>
    <property type="match status" value="1"/>
</dbReference>
<organism evidence="9 10">
    <name type="scientific">Bacillus glycinifermentans</name>
    <dbReference type="NCBI Taxonomy" id="1664069"/>
    <lineage>
        <taxon>Bacteria</taxon>
        <taxon>Bacillati</taxon>
        <taxon>Bacillota</taxon>
        <taxon>Bacilli</taxon>
        <taxon>Bacillales</taxon>
        <taxon>Bacillaceae</taxon>
        <taxon>Bacillus</taxon>
    </lineage>
</organism>
<reference evidence="9 10" key="1">
    <citation type="submission" date="2019-01" db="EMBL/GenBank/DDBJ databases">
        <title>Genome sequence of Bacillus glycinifermentans SRCM103574.</title>
        <authorList>
            <person name="Kong H.-J."/>
            <person name="Jeong S.-Y."/>
            <person name="Jeong D.-Y."/>
        </authorList>
    </citation>
    <scope>NUCLEOTIDE SEQUENCE [LARGE SCALE GENOMIC DNA]</scope>
    <source>
        <strain evidence="9 10">SRCM103574</strain>
    </source>
</reference>
<dbReference type="GeneID" id="82851513"/>
<dbReference type="SUPFAM" id="SSF50475">
    <property type="entry name" value="FMN-binding split barrel"/>
    <property type="match status" value="1"/>
</dbReference>
<dbReference type="NCBIfam" id="TIGR00148">
    <property type="entry name" value="UbiD family decarboxylase"/>
    <property type="match status" value="1"/>
</dbReference>
<feature type="domain" description="3-octaprenyl-4-hydroxybenzoate carboxy-lyase-like N-terminal" evidence="7">
    <location>
        <begin position="10"/>
        <end position="88"/>
    </location>
</feature>
<dbReference type="EMBL" id="CP035232">
    <property type="protein sequence ID" value="QAT63901.1"/>
    <property type="molecule type" value="Genomic_DNA"/>
</dbReference>
<feature type="binding site" evidence="5">
    <location>
        <position position="182"/>
    </location>
    <ligand>
        <name>Mn(2+)</name>
        <dbReference type="ChEBI" id="CHEBI:29035"/>
    </ligand>
</feature>
<dbReference type="InterPro" id="IPR049383">
    <property type="entry name" value="UbiD-like_N"/>
</dbReference>
<dbReference type="InterPro" id="IPR032902">
    <property type="entry name" value="BsdC"/>
</dbReference>
<dbReference type="GO" id="GO:0018799">
    <property type="term" value="F:4-hydroxybenzoate decarboxylase activity"/>
    <property type="evidence" value="ECO:0007669"/>
    <property type="project" value="UniProtKB-EC"/>
</dbReference>
<dbReference type="GO" id="GO:0006744">
    <property type="term" value="P:ubiquinone biosynthetic process"/>
    <property type="evidence" value="ECO:0007669"/>
    <property type="project" value="TreeGrafter"/>
</dbReference>
<dbReference type="GO" id="GO:0005829">
    <property type="term" value="C:cytosol"/>
    <property type="evidence" value="ECO:0007669"/>
    <property type="project" value="TreeGrafter"/>
</dbReference>
<comment type="cofactor">
    <cofactor evidence="5">
        <name>Mn(2+)</name>
        <dbReference type="ChEBI" id="CHEBI:29035"/>
    </cofactor>
</comment>